<evidence type="ECO:0000256" key="3">
    <source>
        <dbReference type="ARBA" id="ARBA00022840"/>
    </source>
</evidence>
<sequence>MRRPGYVQAMRIGIDMGTTRTIAAGVDRGNYPVLPFTDPDGDEHSHFPSVIAEVDGQLVHGFEAERAARAGAPHLRSFKRPLGDPDTHPGTTVRLGGREHLLLDLMTAYLTAVREALPVPVGQVAASVPAHAHSAQRIMTLEAFRRAGTDVVALLNEPSAAGFEYTHHQSRSLTARRTRIAVYDLGGGTFDSSLVEADGGGHAVLGSHGVSRLGGDDMDQVLLELVLERAGLTVEELGAPAVDALREECRAAKERLLPQTRRMMIDLGEEHDPVILPVEDFYASAAPLIERTLEVMAPLVGELDAESGIAGIYLVGGGSGLPLVGRMLRERFGRRVHRSPYPAASTAIGLAIAADPDSGVSLADRLSRGIGVFREVRAGEGVSFDQVLTPDAPLPTAGTTAVTRSYTAAHDLGWFRFVEHAALDASGEPRGDLVPFADVLFPFDPALRSLDEAALAEVEVTRREGGPRIEERYELHPSGAVTLRITDLDSGFSREYGLARRG</sequence>
<dbReference type="PROSITE" id="PS01036">
    <property type="entry name" value="HSP70_3"/>
    <property type="match status" value="1"/>
</dbReference>
<evidence type="ECO:0000256" key="5">
    <source>
        <dbReference type="ARBA" id="ARBA00023186"/>
    </source>
</evidence>
<organism evidence="7 8">
    <name type="scientific">Brachybacterium conglomeratum</name>
    <dbReference type="NCBI Taxonomy" id="47846"/>
    <lineage>
        <taxon>Bacteria</taxon>
        <taxon>Bacillati</taxon>
        <taxon>Actinomycetota</taxon>
        <taxon>Actinomycetes</taxon>
        <taxon>Micrococcales</taxon>
        <taxon>Dermabacteraceae</taxon>
        <taxon>Brachybacterium</taxon>
    </lineage>
</organism>
<dbReference type="InterPro" id="IPR013126">
    <property type="entry name" value="Hsp_70_fam"/>
</dbReference>
<comment type="caution">
    <text evidence="7">The sequence shown here is derived from an EMBL/GenBank/DDBJ whole genome shotgun (WGS) entry which is preliminary data.</text>
</comment>
<dbReference type="PRINTS" id="PR00301">
    <property type="entry name" value="HEATSHOCK70"/>
</dbReference>
<keyword evidence="2 6" id="KW-0547">Nucleotide-binding</keyword>
<gene>
    <name evidence="7" type="ORF">BCONGLO52_04640</name>
</gene>
<dbReference type="Gene3D" id="3.90.640.10">
    <property type="entry name" value="Actin, Chain A, domain 4"/>
    <property type="match status" value="1"/>
</dbReference>
<proteinExistence type="inferred from homology"/>
<accession>A0ABQ5RCK4</accession>
<keyword evidence="5" id="KW-0143">Chaperone</keyword>
<evidence type="ECO:0000256" key="1">
    <source>
        <dbReference type="ARBA" id="ARBA00007381"/>
    </source>
</evidence>
<evidence type="ECO:0000256" key="2">
    <source>
        <dbReference type="ARBA" id="ARBA00022741"/>
    </source>
</evidence>
<dbReference type="InterPro" id="IPR018181">
    <property type="entry name" value="Heat_shock_70_CS"/>
</dbReference>
<evidence type="ECO:0000256" key="6">
    <source>
        <dbReference type="RuleBase" id="RU003322"/>
    </source>
</evidence>
<dbReference type="Proteomes" id="UP001144451">
    <property type="component" value="Unassembled WGS sequence"/>
</dbReference>
<dbReference type="SUPFAM" id="SSF53067">
    <property type="entry name" value="Actin-like ATPase domain"/>
    <property type="match status" value="2"/>
</dbReference>
<dbReference type="Pfam" id="PF00012">
    <property type="entry name" value="HSP70"/>
    <property type="match status" value="1"/>
</dbReference>
<dbReference type="EMBL" id="BSDQ01000001">
    <property type="protein sequence ID" value="GLI29623.1"/>
    <property type="molecule type" value="Genomic_DNA"/>
</dbReference>
<comment type="similarity">
    <text evidence="1 6">Belongs to the heat shock protein 70 family.</text>
</comment>
<reference evidence="7" key="1">
    <citation type="submission" date="2022-12" db="EMBL/GenBank/DDBJ databases">
        <title>Reference genome sequencing for broad-spectrum identification of bacterial and archaeal isolates by mass spectrometry.</title>
        <authorList>
            <person name="Sekiguchi Y."/>
            <person name="Tourlousse D.M."/>
        </authorList>
    </citation>
    <scope>NUCLEOTIDE SEQUENCE</scope>
    <source>
        <strain evidence="7">5-2</strain>
    </source>
</reference>
<keyword evidence="3 6" id="KW-0067">ATP-binding</keyword>
<evidence type="ECO:0000313" key="8">
    <source>
        <dbReference type="Proteomes" id="UP001144451"/>
    </source>
</evidence>
<evidence type="ECO:0000313" key="7">
    <source>
        <dbReference type="EMBL" id="GLI29623.1"/>
    </source>
</evidence>
<keyword evidence="4" id="KW-0346">Stress response</keyword>
<evidence type="ECO:0000256" key="4">
    <source>
        <dbReference type="ARBA" id="ARBA00023016"/>
    </source>
</evidence>
<dbReference type="PROSITE" id="PS00329">
    <property type="entry name" value="HSP70_2"/>
    <property type="match status" value="1"/>
</dbReference>
<dbReference type="Gene3D" id="3.30.420.40">
    <property type="match status" value="2"/>
</dbReference>
<protein>
    <submittedName>
        <fullName evidence="7">Molecular chaperone</fullName>
    </submittedName>
</protein>
<keyword evidence="8" id="KW-1185">Reference proteome</keyword>
<dbReference type="PANTHER" id="PTHR19375">
    <property type="entry name" value="HEAT SHOCK PROTEIN 70KDA"/>
    <property type="match status" value="1"/>
</dbReference>
<dbReference type="InterPro" id="IPR043129">
    <property type="entry name" value="ATPase_NBD"/>
</dbReference>
<name>A0ABQ5RCK4_9MICO</name>